<keyword evidence="6 7" id="KW-0472">Membrane</keyword>
<feature type="transmembrane region" description="Helical" evidence="7">
    <location>
        <begin position="401"/>
        <end position="426"/>
    </location>
</feature>
<sequence length="547" mass="59575">MESPVESHDEKTGVSNTVAPDAHPEVAGGIIAHAVASNGNVLDEGLQRGLKGRHLQMIAFGGVVGASIWYGTGTAVASSGPLGALICFTIIGIDVFFVMQALGEMSTLLPIPGAFIEMSGRFVDPALAFALGWNYWYLWVCNLANDYNNVSIIFSLWTTAVPSYGWILIAWAFYQGVSLMGVVVYGEVEFYLAVWKLFCVLAGFLIAILINTGGIGGDKIGFRYWKTPGLFANGINGFGQTFLLAAVYYCGTEMLALTAAESRNPARDLPKAIKQTFWRILIIFIGLVFFAGLLVPSDSDELLSADTKTGKSPWTIALVQAGWPGAGSLVNVVMLTAQFSSINSAIYVASRSLVTLAKTGRAPKIFGKTTKNGTPVNAILISNFLGLLALLNITAGAGKVFTYLIDIAGAATFIAWAFIGVTHVRFRKAWVLQGNSVADLPYKAMLYPYGTYFVVGLNIFLVVISGYSVFIGGFDWVNFIFNYIVLVIFVVLYVVWKVVKKTKWVKLEDIDLQSGRRDYTHLNVDMSGVEEKGKRPWWIEAKRWVVG</sequence>
<reference evidence="10" key="1">
    <citation type="submission" date="2017-03" db="EMBL/GenBank/DDBJ databases">
        <title>Genomes of endolithic fungi from Antarctica.</title>
        <authorList>
            <person name="Coleine C."/>
            <person name="Masonjones S."/>
            <person name="Stajich J.E."/>
        </authorList>
    </citation>
    <scope>NUCLEOTIDE SEQUENCE [LARGE SCALE GENOMIC DNA]</scope>
    <source>
        <strain evidence="10">CCFEE 5527</strain>
    </source>
</reference>
<evidence type="ECO:0000256" key="3">
    <source>
        <dbReference type="ARBA" id="ARBA00022692"/>
    </source>
</evidence>
<dbReference type="AlphaFoldDB" id="A0A1V8TS81"/>
<dbReference type="OrthoDB" id="3900342at2759"/>
<dbReference type="Proteomes" id="UP000192596">
    <property type="component" value="Unassembled WGS sequence"/>
</dbReference>
<keyword evidence="5 7" id="KW-1133">Transmembrane helix</keyword>
<proteinExistence type="predicted"/>
<dbReference type="STRING" id="1507870.A0A1V8TS81"/>
<feature type="transmembrane region" description="Helical" evidence="7">
    <location>
        <begin position="375"/>
        <end position="395"/>
    </location>
</feature>
<dbReference type="PANTHER" id="PTHR43341:SF26">
    <property type="entry name" value="GENERAL AMINO ACID PERMEASE AGP3"/>
    <property type="match status" value="1"/>
</dbReference>
<evidence type="ECO:0000256" key="5">
    <source>
        <dbReference type="ARBA" id="ARBA00022989"/>
    </source>
</evidence>
<dbReference type="InterPro" id="IPR004841">
    <property type="entry name" value="AA-permease/SLC12A_dom"/>
</dbReference>
<dbReference type="PROSITE" id="PS00218">
    <property type="entry name" value="AMINO_ACID_PERMEASE_1"/>
    <property type="match status" value="1"/>
</dbReference>
<dbReference type="EMBL" id="NAJO01000002">
    <property type="protein sequence ID" value="OQO14225.1"/>
    <property type="molecule type" value="Genomic_DNA"/>
</dbReference>
<dbReference type="PANTHER" id="PTHR43341">
    <property type="entry name" value="AMINO ACID PERMEASE"/>
    <property type="match status" value="1"/>
</dbReference>
<dbReference type="PIRSF" id="PIRSF006060">
    <property type="entry name" value="AA_transporter"/>
    <property type="match status" value="1"/>
</dbReference>
<evidence type="ECO:0000256" key="7">
    <source>
        <dbReference type="SAM" id="Phobius"/>
    </source>
</evidence>
<comment type="subcellular location">
    <subcellularLocation>
        <location evidence="1">Membrane</location>
        <topology evidence="1">Multi-pass membrane protein</topology>
    </subcellularLocation>
</comment>
<dbReference type="Pfam" id="PF00324">
    <property type="entry name" value="AA_permease"/>
    <property type="match status" value="1"/>
</dbReference>
<dbReference type="Gene3D" id="1.20.1740.10">
    <property type="entry name" value="Amino acid/polyamine transporter I"/>
    <property type="match status" value="1"/>
</dbReference>
<keyword evidence="3 7" id="KW-0812">Transmembrane</keyword>
<evidence type="ECO:0000256" key="6">
    <source>
        <dbReference type="ARBA" id="ARBA00023136"/>
    </source>
</evidence>
<feature type="transmembrane region" description="Helical" evidence="7">
    <location>
        <begin position="446"/>
        <end position="470"/>
    </location>
</feature>
<evidence type="ECO:0000256" key="2">
    <source>
        <dbReference type="ARBA" id="ARBA00022448"/>
    </source>
</evidence>
<dbReference type="GO" id="GO:0015171">
    <property type="term" value="F:amino acid transmembrane transporter activity"/>
    <property type="evidence" value="ECO:0007669"/>
    <property type="project" value="TreeGrafter"/>
</dbReference>
<protein>
    <recommendedName>
        <fullName evidence="8">Amino acid permease/ SLC12A domain-containing protein</fullName>
    </recommendedName>
</protein>
<feature type="transmembrane region" description="Helical" evidence="7">
    <location>
        <begin position="82"/>
        <end position="102"/>
    </location>
</feature>
<feature type="transmembrane region" description="Helical" evidence="7">
    <location>
        <begin position="476"/>
        <end position="496"/>
    </location>
</feature>
<name>A0A1V8TS81_9PEZI</name>
<dbReference type="InterPro" id="IPR004840">
    <property type="entry name" value="Amino_acid_permease_CS"/>
</dbReference>
<dbReference type="InterPro" id="IPR050524">
    <property type="entry name" value="APC_YAT"/>
</dbReference>
<feature type="domain" description="Amino acid permease/ SLC12A" evidence="8">
    <location>
        <begin position="54"/>
        <end position="504"/>
    </location>
</feature>
<dbReference type="InParanoid" id="A0A1V8TS81"/>
<evidence type="ECO:0000313" key="9">
    <source>
        <dbReference type="EMBL" id="OQO14225.1"/>
    </source>
</evidence>
<evidence type="ECO:0000256" key="1">
    <source>
        <dbReference type="ARBA" id="ARBA00004141"/>
    </source>
</evidence>
<comment type="caution">
    <text evidence="9">The sequence shown here is derived from an EMBL/GenBank/DDBJ whole genome shotgun (WGS) entry which is preliminary data.</text>
</comment>
<feature type="transmembrane region" description="Helical" evidence="7">
    <location>
        <begin position="197"/>
        <end position="217"/>
    </location>
</feature>
<gene>
    <name evidence="9" type="ORF">B0A48_01101</name>
</gene>
<dbReference type="GO" id="GO:0016020">
    <property type="term" value="C:membrane"/>
    <property type="evidence" value="ECO:0007669"/>
    <property type="project" value="UniProtKB-SubCell"/>
</dbReference>
<organism evidence="9 10">
    <name type="scientific">Cryoendolithus antarcticus</name>
    <dbReference type="NCBI Taxonomy" id="1507870"/>
    <lineage>
        <taxon>Eukaryota</taxon>
        <taxon>Fungi</taxon>
        <taxon>Dikarya</taxon>
        <taxon>Ascomycota</taxon>
        <taxon>Pezizomycotina</taxon>
        <taxon>Dothideomycetes</taxon>
        <taxon>Dothideomycetidae</taxon>
        <taxon>Cladosporiales</taxon>
        <taxon>Cladosporiaceae</taxon>
        <taxon>Cryoendolithus</taxon>
    </lineage>
</organism>
<keyword evidence="2" id="KW-0813">Transport</keyword>
<feature type="transmembrane region" description="Helical" evidence="7">
    <location>
        <begin position="57"/>
        <end position="76"/>
    </location>
</feature>
<evidence type="ECO:0000313" key="10">
    <source>
        <dbReference type="Proteomes" id="UP000192596"/>
    </source>
</evidence>
<evidence type="ECO:0000256" key="4">
    <source>
        <dbReference type="ARBA" id="ARBA00022970"/>
    </source>
</evidence>
<feature type="transmembrane region" description="Helical" evidence="7">
    <location>
        <begin position="332"/>
        <end position="354"/>
    </location>
</feature>
<evidence type="ECO:0000259" key="8">
    <source>
        <dbReference type="Pfam" id="PF00324"/>
    </source>
</evidence>
<accession>A0A1V8TS81</accession>
<keyword evidence="4" id="KW-0029">Amino-acid transport</keyword>
<dbReference type="FunFam" id="1.20.1740.10:FF:000001">
    <property type="entry name" value="Amino acid permease"/>
    <property type="match status" value="1"/>
</dbReference>
<feature type="transmembrane region" description="Helical" evidence="7">
    <location>
        <begin position="277"/>
        <end position="295"/>
    </location>
</feature>
<keyword evidence="10" id="KW-1185">Reference proteome</keyword>
<feature type="transmembrane region" description="Helical" evidence="7">
    <location>
        <begin position="122"/>
        <end position="139"/>
    </location>
</feature>